<dbReference type="Proteomes" id="UP000005566">
    <property type="component" value="Unassembled WGS sequence"/>
</dbReference>
<dbReference type="RefSeq" id="WP_007136509.1">
    <property type="nucleotide sequence ID" value="NZ_AHKF01000008.1"/>
</dbReference>
<proteinExistence type="predicted"/>
<dbReference type="eggNOG" id="COG1216">
    <property type="taxonomic scope" value="Bacteria"/>
</dbReference>
<dbReference type="AlphaFoldDB" id="H7FMM5"/>
<dbReference type="InterPro" id="IPR029044">
    <property type="entry name" value="Nucleotide-diphossugar_trans"/>
</dbReference>
<evidence type="ECO:0000313" key="2">
    <source>
        <dbReference type="EMBL" id="EIA10237.1"/>
    </source>
</evidence>
<dbReference type="EMBL" id="AHKF01000008">
    <property type="protein sequence ID" value="EIA10237.1"/>
    <property type="molecule type" value="Genomic_DNA"/>
</dbReference>
<reference evidence="2 3" key="1">
    <citation type="journal article" date="2014" name="Acta Crystallogr. D">
        <title>Structure-based characterization and antifreeze properties of a hyperactive ice-binding protein from the Antarctic bacterium Flavobacterium frigoris PS1.</title>
        <authorList>
            <person name="Do H."/>
            <person name="Kim S.J."/>
            <person name="Kim H.J."/>
            <person name="Lee J.H."/>
        </authorList>
    </citation>
    <scope>NUCLEOTIDE SEQUENCE [LARGE SCALE GENOMIC DNA]</scope>
    <source>
        <strain evidence="2 3">PS1</strain>
    </source>
</reference>
<organism evidence="2 3">
    <name type="scientific">Flavobacterium frigoris (strain PS1)</name>
    <dbReference type="NCBI Taxonomy" id="1086011"/>
    <lineage>
        <taxon>Bacteria</taxon>
        <taxon>Pseudomonadati</taxon>
        <taxon>Bacteroidota</taxon>
        <taxon>Flavobacteriia</taxon>
        <taxon>Flavobacteriales</taxon>
        <taxon>Flavobacteriaceae</taxon>
        <taxon>Flavobacterium</taxon>
    </lineage>
</organism>
<dbReference type="OrthoDB" id="9788101at2"/>
<name>H7FMM5_FLAFP</name>
<sequence length="257" mass="29252">MKDSASPDLKLPLISIVTVVYNDVTNIENTIESVINQTYSNIDYITIDGGSSDGTVDIINKYKHKIATIISGKDKGIYDAMNKGTDLAKGAWIIYMNSGDLFSDSTILEKIFIEKQKSLEGISVIYSDVLSKNKQIIKRLSARRLRLIWMGPPSSHQCQFVKTELAKSKPFNLNFRINADYDFIYYTLNKGVKFLYLKEFCIAICDASEGFSKTSDSKFILKENFIVSKQYSSFLEQQLLVIVNTLKYLYSIVRKFK</sequence>
<dbReference type="PANTHER" id="PTHR22916:SF67">
    <property type="entry name" value="COLANIC ACID BIOSYNTHESIS GLYCOSYL TRANSFERASE WCAE-RELATED"/>
    <property type="match status" value="1"/>
</dbReference>
<dbReference type="SUPFAM" id="SSF53448">
    <property type="entry name" value="Nucleotide-diphospho-sugar transferases"/>
    <property type="match status" value="1"/>
</dbReference>
<evidence type="ECO:0000259" key="1">
    <source>
        <dbReference type="Pfam" id="PF00535"/>
    </source>
</evidence>
<accession>H7FMM5</accession>
<comment type="caution">
    <text evidence="2">The sequence shown here is derived from an EMBL/GenBank/DDBJ whole genome shotgun (WGS) entry which is preliminary data.</text>
</comment>
<dbReference type="STRING" id="1086011.HJ01_00332"/>
<dbReference type="PATRIC" id="fig|1086011.3.peg.324"/>
<dbReference type="Gene3D" id="3.90.550.10">
    <property type="entry name" value="Spore Coat Polysaccharide Biosynthesis Protein SpsA, Chain A"/>
    <property type="match status" value="1"/>
</dbReference>
<dbReference type="Pfam" id="PF00535">
    <property type="entry name" value="Glycos_transf_2"/>
    <property type="match status" value="1"/>
</dbReference>
<dbReference type="GO" id="GO:0016758">
    <property type="term" value="F:hexosyltransferase activity"/>
    <property type="evidence" value="ECO:0007669"/>
    <property type="project" value="UniProtKB-ARBA"/>
</dbReference>
<evidence type="ECO:0000313" key="3">
    <source>
        <dbReference type="Proteomes" id="UP000005566"/>
    </source>
</evidence>
<dbReference type="InterPro" id="IPR001173">
    <property type="entry name" value="Glyco_trans_2-like"/>
</dbReference>
<gene>
    <name evidence="2" type="ORF">HJ01_00332</name>
</gene>
<protein>
    <submittedName>
        <fullName evidence="2">B-glycosyltransferase, glycosyltransferase family 2 protein</fullName>
    </submittedName>
</protein>
<keyword evidence="3" id="KW-1185">Reference proteome</keyword>
<dbReference type="CDD" id="cd06433">
    <property type="entry name" value="GT_2_WfgS_like"/>
    <property type="match status" value="1"/>
</dbReference>
<feature type="domain" description="Glycosyltransferase 2-like" evidence="1">
    <location>
        <begin position="15"/>
        <end position="107"/>
    </location>
</feature>
<dbReference type="PANTHER" id="PTHR22916">
    <property type="entry name" value="GLYCOSYLTRANSFERASE"/>
    <property type="match status" value="1"/>
</dbReference>